<dbReference type="InterPro" id="IPR036322">
    <property type="entry name" value="WD40_repeat_dom_sf"/>
</dbReference>
<accession>A0A915ED66</accession>
<dbReference type="SMART" id="SM00320">
    <property type="entry name" value="WD40"/>
    <property type="match status" value="2"/>
</dbReference>
<evidence type="ECO:0000313" key="1">
    <source>
        <dbReference type="Proteomes" id="UP000887574"/>
    </source>
</evidence>
<dbReference type="InterPro" id="IPR052208">
    <property type="entry name" value="DmX-like/RAVE_component"/>
</dbReference>
<keyword evidence="1" id="KW-1185">Reference proteome</keyword>
<dbReference type="InterPro" id="IPR015943">
    <property type="entry name" value="WD40/YVTN_repeat-like_dom_sf"/>
</dbReference>
<dbReference type="SUPFAM" id="SSF50978">
    <property type="entry name" value="WD40 repeat-like"/>
    <property type="match status" value="1"/>
</dbReference>
<sequence>MSAHQVVIGALNPSENCFSIGAVEGLNFIACAVVIPGSAYKREEIVNSVNCCADSGKVSVCYGKTIRILEPVLHSGKPGNIFSYRWIEAQSIELETAIDSVQWILDVSDCWCWLVTTCCCTRINCSPLLLSEEDATWEVVWSTKLPAKVKHVKFSPDGSLFATCGEDDPFVKIWYQQKESYSFSFIYIQHPAPVCGFEWRHSGRYMPRKFVQNTIITWCEDNTSRIWKEVPNRDSSQSESSLIEAAEVVSQEKHKRKKFSHKHFHLKKTKNRLVTKLSYLMNDKRSPTRSPTSGSSSNNLHCCFCLAASINAENDCFLVPQMNSLSHSKRPFTVHWLNNKELIFTNGAERILAEALLNEHADNVSAKLSHSGGDHSRGVNRSRTDKQGIHTWYCFPPQPESHVDIASAKDVLDIKLEVLLRQWSKSYDVLFSIHPVDGSLLTWTLEWLDDSWHQATVSFASRFPDAFPLTDASSLNLSMHTFNPHDPAYSEVLRKHMADLSSPENPISSDTISIRERFNDYSQLNNILLLTSHENGSLNLWRLSMDENRFSTIINIIHESRMCGHRFHISQVVAHPVLPLLLTASQFTPDEESVQSAKESELILWKVAPVGPLCKSGGLRELARVTSNSPRAFTCLSWVPAILPRCQRLLSHLHSKWNRSRESSVSSLEDAATNGDTSNKNYHQHLKEIFRVVSTQSTARPGCVLYVADVGNSEHSSSEIILLHIFEKDLVVSNSQEVVSESPQLEQKPQKTNAEVAFSGKYLVVMVVRTQGQDRVRMWSLTMNAERPLPLTSSTTEDESNPSLTGKISDGIFYPQAESICPSAAKLSVHSEKVYDEALDFGQDIRITSCVASAGHLPSSSLQDLPAPYTLLLACSDDQIRFMRCVKRQVETDNCEAISHSYKWEKLKMINNEDSSLEMDGQIYSVSSAYSGRFAAAFRSAGAVYTDTIGKNLELAVLSVNLRVVWNG</sequence>
<dbReference type="AlphaFoldDB" id="A0A915ED66"/>
<dbReference type="WBParaSite" id="jg4615.1">
    <property type="protein sequence ID" value="jg4615.1"/>
    <property type="gene ID" value="jg4615"/>
</dbReference>
<dbReference type="Gene3D" id="2.130.10.10">
    <property type="entry name" value="YVTN repeat-like/Quinoprotein amine dehydrogenase"/>
    <property type="match status" value="1"/>
</dbReference>
<dbReference type="InterPro" id="IPR001680">
    <property type="entry name" value="WD40_rpt"/>
</dbReference>
<dbReference type="GO" id="GO:0007035">
    <property type="term" value="P:vacuolar acidification"/>
    <property type="evidence" value="ECO:0007669"/>
    <property type="project" value="TreeGrafter"/>
</dbReference>
<dbReference type="GO" id="GO:0043291">
    <property type="term" value="C:RAVE complex"/>
    <property type="evidence" value="ECO:0007669"/>
    <property type="project" value="TreeGrafter"/>
</dbReference>
<dbReference type="Proteomes" id="UP000887574">
    <property type="component" value="Unplaced"/>
</dbReference>
<proteinExistence type="predicted"/>
<dbReference type="PANTHER" id="PTHR13950:SF9">
    <property type="entry name" value="RABCONNECTIN-3A"/>
    <property type="match status" value="1"/>
</dbReference>
<reference evidence="2" key="1">
    <citation type="submission" date="2022-11" db="UniProtKB">
        <authorList>
            <consortium name="WormBaseParasite"/>
        </authorList>
    </citation>
    <scope>IDENTIFICATION</scope>
</reference>
<dbReference type="PANTHER" id="PTHR13950">
    <property type="entry name" value="RABCONNECTIN-RELATED"/>
    <property type="match status" value="1"/>
</dbReference>
<name>A0A915ED66_9BILA</name>
<evidence type="ECO:0000313" key="2">
    <source>
        <dbReference type="WBParaSite" id="jg4615.1"/>
    </source>
</evidence>
<protein>
    <submittedName>
        <fullName evidence="2">Uncharacterized protein</fullName>
    </submittedName>
</protein>
<organism evidence="1 2">
    <name type="scientific">Ditylenchus dipsaci</name>
    <dbReference type="NCBI Taxonomy" id="166011"/>
    <lineage>
        <taxon>Eukaryota</taxon>
        <taxon>Metazoa</taxon>
        <taxon>Ecdysozoa</taxon>
        <taxon>Nematoda</taxon>
        <taxon>Chromadorea</taxon>
        <taxon>Rhabditida</taxon>
        <taxon>Tylenchina</taxon>
        <taxon>Tylenchomorpha</taxon>
        <taxon>Sphaerularioidea</taxon>
        <taxon>Anguinidae</taxon>
        <taxon>Anguininae</taxon>
        <taxon>Ditylenchus</taxon>
    </lineage>
</organism>